<name>A0A1I0SJI4_9SPHI</name>
<accession>A0A1I0SJI4</accession>
<evidence type="ECO:0000256" key="6">
    <source>
        <dbReference type="ARBA" id="ARBA00023136"/>
    </source>
</evidence>
<dbReference type="EMBL" id="FOJM01000001">
    <property type="protein sequence ID" value="SFA39669.1"/>
    <property type="molecule type" value="Genomic_DNA"/>
</dbReference>
<dbReference type="AlphaFoldDB" id="A0A1I0SJI4"/>
<evidence type="ECO:0000313" key="9">
    <source>
        <dbReference type="EMBL" id="SFA39669.1"/>
    </source>
</evidence>
<feature type="transmembrane region" description="Helical" evidence="7">
    <location>
        <begin position="50"/>
        <end position="69"/>
    </location>
</feature>
<feature type="transmembrane region" description="Helical" evidence="7">
    <location>
        <begin position="75"/>
        <end position="97"/>
    </location>
</feature>
<keyword evidence="5 7" id="KW-1133">Transmembrane helix</keyword>
<reference evidence="10" key="1">
    <citation type="submission" date="2016-10" db="EMBL/GenBank/DDBJ databases">
        <authorList>
            <person name="Varghese N."/>
            <person name="Submissions S."/>
        </authorList>
    </citation>
    <scope>NUCLEOTIDE SEQUENCE [LARGE SCALE GENOMIC DNA]</scope>
    <source>
        <strain evidence="10">DSM 18130</strain>
    </source>
</reference>
<keyword evidence="10" id="KW-1185">Reference proteome</keyword>
<dbReference type="Proteomes" id="UP000198836">
    <property type="component" value="Unassembled WGS sequence"/>
</dbReference>
<organism evidence="9 10">
    <name type="scientific">Pedobacter suwonensis</name>
    <dbReference type="NCBI Taxonomy" id="332999"/>
    <lineage>
        <taxon>Bacteria</taxon>
        <taxon>Pseudomonadati</taxon>
        <taxon>Bacteroidota</taxon>
        <taxon>Sphingobacteriia</taxon>
        <taxon>Sphingobacteriales</taxon>
        <taxon>Sphingobacteriaceae</taxon>
        <taxon>Pedobacter</taxon>
    </lineage>
</organism>
<evidence type="ECO:0000259" key="8">
    <source>
        <dbReference type="Pfam" id="PF04239"/>
    </source>
</evidence>
<keyword evidence="3" id="KW-1003">Cell membrane</keyword>
<keyword evidence="6 7" id="KW-0472">Membrane</keyword>
<comment type="similarity">
    <text evidence="2">Belongs to the UPF0702 family.</text>
</comment>
<sequence length="229" mass="25732">MVESFNWKNIFLKDLDFGIALEIGMRTVIMFALVLIFLRSTGKKGVRQLSIFEVAIIIALGSAAGDPMLSGESAILPSVLVFLVILLVYRVITFFAAKYQKVENILEGVPMYIIENGRFTMNEQGDANFAQDEFFAEMRVQGIEHVGQVRTAVLETNGQVSFLFFEDEDVKPGLPIYPKVYQKKTNKITATGLYACTHCAEVLRLTQQEACSRCQKEEWVAAISDKRVK</sequence>
<dbReference type="Gene3D" id="3.30.240.20">
    <property type="entry name" value="bsu07140 like domains"/>
    <property type="match status" value="1"/>
</dbReference>
<evidence type="ECO:0000256" key="5">
    <source>
        <dbReference type="ARBA" id="ARBA00022989"/>
    </source>
</evidence>
<dbReference type="OrthoDB" id="6538282at2"/>
<dbReference type="InterPro" id="IPR023090">
    <property type="entry name" value="UPF0702_alpha/beta_dom_sf"/>
</dbReference>
<proteinExistence type="inferred from homology"/>
<evidence type="ECO:0000256" key="4">
    <source>
        <dbReference type="ARBA" id="ARBA00022692"/>
    </source>
</evidence>
<evidence type="ECO:0000256" key="3">
    <source>
        <dbReference type="ARBA" id="ARBA00022475"/>
    </source>
</evidence>
<keyword evidence="4 7" id="KW-0812">Transmembrane</keyword>
<dbReference type="InterPro" id="IPR007353">
    <property type="entry name" value="DUF421"/>
</dbReference>
<evidence type="ECO:0000256" key="2">
    <source>
        <dbReference type="ARBA" id="ARBA00006448"/>
    </source>
</evidence>
<dbReference type="GO" id="GO:0005886">
    <property type="term" value="C:plasma membrane"/>
    <property type="evidence" value="ECO:0007669"/>
    <property type="project" value="UniProtKB-SubCell"/>
</dbReference>
<protein>
    <submittedName>
        <fullName evidence="9">Uncharacterized membrane protein YcaP, DUF421 family</fullName>
    </submittedName>
</protein>
<evidence type="ECO:0000313" key="10">
    <source>
        <dbReference type="Proteomes" id="UP000198836"/>
    </source>
</evidence>
<comment type="subcellular location">
    <subcellularLocation>
        <location evidence="1">Cell membrane</location>
        <topology evidence="1">Multi-pass membrane protein</topology>
    </subcellularLocation>
</comment>
<feature type="domain" description="YetF C-terminal" evidence="8">
    <location>
        <begin position="98"/>
        <end position="169"/>
    </location>
</feature>
<dbReference type="PANTHER" id="PTHR34582">
    <property type="entry name" value="UPF0702 TRANSMEMBRANE PROTEIN YCAP"/>
    <property type="match status" value="1"/>
</dbReference>
<evidence type="ECO:0000256" key="1">
    <source>
        <dbReference type="ARBA" id="ARBA00004651"/>
    </source>
</evidence>
<dbReference type="Pfam" id="PF04239">
    <property type="entry name" value="DUF421"/>
    <property type="match status" value="1"/>
</dbReference>
<gene>
    <name evidence="9" type="ORF">SAMN04488511_101497</name>
</gene>
<dbReference type="PANTHER" id="PTHR34582:SF6">
    <property type="entry name" value="UPF0702 TRANSMEMBRANE PROTEIN YCAP"/>
    <property type="match status" value="1"/>
</dbReference>
<evidence type="ECO:0000256" key="7">
    <source>
        <dbReference type="SAM" id="Phobius"/>
    </source>
</evidence>
<feature type="transmembrane region" description="Helical" evidence="7">
    <location>
        <begin position="17"/>
        <end position="38"/>
    </location>
</feature>